<feature type="transmembrane region" description="Helical" evidence="5">
    <location>
        <begin position="62"/>
        <end position="82"/>
    </location>
</feature>
<gene>
    <name evidence="6" type="ORF">AC626_02145</name>
</gene>
<dbReference type="Gene3D" id="1.10.287.3510">
    <property type="match status" value="1"/>
</dbReference>
<dbReference type="OrthoDB" id="1494613at2"/>
<dbReference type="GO" id="GO:0016020">
    <property type="term" value="C:membrane"/>
    <property type="evidence" value="ECO:0007669"/>
    <property type="project" value="UniProtKB-SubCell"/>
</dbReference>
<keyword evidence="4 5" id="KW-0472">Membrane</keyword>
<dbReference type="InterPro" id="IPR039428">
    <property type="entry name" value="NUOK/Mnh_C1-like"/>
</dbReference>
<protein>
    <submittedName>
        <fullName evidence="6">NADH-ubiquinone oxidoreductase</fullName>
    </submittedName>
</protein>
<dbReference type="AlphaFoldDB" id="A0A0L0EWT1"/>
<keyword evidence="2 5" id="KW-0812">Transmembrane</keyword>
<evidence type="ECO:0000313" key="6">
    <source>
        <dbReference type="EMBL" id="KNC68864.1"/>
    </source>
</evidence>
<organism evidence="6 7">
    <name type="scientific">Pseudoalteromonas rubra</name>
    <dbReference type="NCBI Taxonomy" id="43658"/>
    <lineage>
        <taxon>Bacteria</taxon>
        <taxon>Pseudomonadati</taxon>
        <taxon>Pseudomonadota</taxon>
        <taxon>Gammaproteobacteria</taxon>
        <taxon>Alteromonadales</taxon>
        <taxon>Pseudoalteromonadaceae</taxon>
        <taxon>Pseudoalteromonas</taxon>
    </lineage>
</organism>
<evidence type="ECO:0000256" key="3">
    <source>
        <dbReference type="ARBA" id="ARBA00022989"/>
    </source>
</evidence>
<comment type="subcellular location">
    <subcellularLocation>
        <location evidence="1">Membrane</location>
        <topology evidence="1">Multi-pass membrane protein</topology>
    </subcellularLocation>
</comment>
<keyword evidence="6" id="KW-0830">Ubiquinone</keyword>
<proteinExistence type="predicted"/>
<dbReference type="EMBL" id="LFZX01000008">
    <property type="protein sequence ID" value="KNC68864.1"/>
    <property type="molecule type" value="Genomic_DNA"/>
</dbReference>
<evidence type="ECO:0000256" key="5">
    <source>
        <dbReference type="SAM" id="Phobius"/>
    </source>
</evidence>
<keyword evidence="3 5" id="KW-1133">Transmembrane helix</keyword>
<feature type="transmembrane region" description="Helical" evidence="5">
    <location>
        <begin position="33"/>
        <end position="56"/>
    </location>
</feature>
<evidence type="ECO:0000256" key="4">
    <source>
        <dbReference type="ARBA" id="ARBA00023136"/>
    </source>
</evidence>
<evidence type="ECO:0000313" key="7">
    <source>
        <dbReference type="Proteomes" id="UP000036850"/>
    </source>
</evidence>
<comment type="caution">
    <text evidence="6">The sequence shown here is derived from an EMBL/GenBank/DDBJ whole genome shotgun (WGS) entry which is preliminary data.</text>
</comment>
<dbReference type="PATRIC" id="fig|43658.6.peg.5178"/>
<accession>A0A0L0EWT1</accession>
<evidence type="ECO:0000256" key="1">
    <source>
        <dbReference type="ARBA" id="ARBA00004141"/>
    </source>
</evidence>
<sequence length="95" mass="9646">MTQALAYSVFGIILFGIGLFGVLAIAHVVKKILAINICGVGVFMVFIANASSGAAADFVPHAMVLTGIVVAVAGTALALSLVCRINALEKQEGDA</sequence>
<reference evidence="7" key="1">
    <citation type="submission" date="2015-07" db="EMBL/GenBank/DDBJ databases">
        <title>Draft genome sequence of a Pseudoalteromonas rubra strain, OCN096, isolated from Kaneohe Bay, Oahu, Hawaii.</title>
        <authorList>
            <person name="Beurmann S."/>
            <person name="Ushijima B."/>
            <person name="Belcaid M."/>
            <person name="Callahan S.M."/>
            <person name="Aeby G.S."/>
        </authorList>
    </citation>
    <scope>NUCLEOTIDE SEQUENCE [LARGE SCALE GENOMIC DNA]</scope>
    <source>
        <strain evidence="7">OCN096</strain>
    </source>
</reference>
<feature type="transmembrane region" description="Helical" evidence="5">
    <location>
        <begin position="6"/>
        <end position="26"/>
    </location>
</feature>
<dbReference type="Pfam" id="PF00420">
    <property type="entry name" value="Oxidored_q2"/>
    <property type="match status" value="1"/>
</dbReference>
<name>A0A0L0EWT1_9GAMM</name>
<dbReference type="Proteomes" id="UP000036850">
    <property type="component" value="Unassembled WGS sequence"/>
</dbReference>
<evidence type="ECO:0000256" key="2">
    <source>
        <dbReference type="ARBA" id="ARBA00022692"/>
    </source>
</evidence>